<evidence type="ECO:0000313" key="12">
    <source>
        <dbReference type="EMBL" id="CAL5974240.1"/>
    </source>
</evidence>
<keyword evidence="5" id="KW-0967">Endosome</keyword>
<dbReference type="AlphaFoldDB" id="A0AA86P234"/>
<dbReference type="PANTHER" id="PTHR12326">
    <property type="entry name" value="PLECKSTRIN HOMOLOGY DOMAIN CONTAINING PROTEIN"/>
    <property type="match status" value="1"/>
</dbReference>
<feature type="compositionally biased region" description="Polar residues" evidence="9">
    <location>
        <begin position="272"/>
        <end position="282"/>
    </location>
</feature>
<comment type="subcellular location">
    <subcellularLocation>
        <location evidence="1">Late endosome</location>
    </subcellularLocation>
</comment>
<evidence type="ECO:0000256" key="6">
    <source>
        <dbReference type="ARBA" id="ARBA00022771"/>
    </source>
</evidence>
<protein>
    <recommendedName>
        <fullName evidence="10">RUN domain-containing protein</fullName>
    </recommendedName>
</protein>
<dbReference type="InterPro" id="IPR051366">
    <property type="entry name" value="DEF8"/>
</dbReference>
<evidence type="ECO:0000256" key="8">
    <source>
        <dbReference type="ARBA" id="ARBA00023006"/>
    </source>
</evidence>
<dbReference type="InterPro" id="IPR004012">
    <property type="entry name" value="Run_dom"/>
</dbReference>
<dbReference type="Proteomes" id="UP001642409">
    <property type="component" value="Unassembled WGS sequence"/>
</dbReference>
<dbReference type="InterPro" id="IPR037213">
    <property type="entry name" value="Run_dom_sf"/>
</dbReference>
<keyword evidence="4" id="KW-0677">Repeat</keyword>
<evidence type="ECO:0000256" key="9">
    <source>
        <dbReference type="SAM" id="MobiDB-lite"/>
    </source>
</evidence>
<dbReference type="Pfam" id="PF13901">
    <property type="entry name" value="RH_dom"/>
    <property type="match status" value="2"/>
</dbReference>
<evidence type="ECO:0000256" key="5">
    <source>
        <dbReference type="ARBA" id="ARBA00022753"/>
    </source>
</evidence>
<dbReference type="PROSITE" id="PS50826">
    <property type="entry name" value="RUN"/>
    <property type="match status" value="1"/>
</dbReference>
<dbReference type="GO" id="GO:0006914">
    <property type="term" value="P:autophagy"/>
    <property type="evidence" value="ECO:0007669"/>
    <property type="project" value="UniProtKB-KW"/>
</dbReference>
<reference evidence="11" key="1">
    <citation type="submission" date="2023-06" db="EMBL/GenBank/DDBJ databases">
        <authorList>
            <person name="Kurt Z."/>
        </authorList>
    </citation>
    <scope>NUCLEOTIDE SEQUENCE</scope>
</reference>
<evidence type="ECO:0000256" key="1">
    <source>
        <dbReference type="ARBA" id="ARBA00004603"/>
    </source>
</evidence>
<keyword evidence="7" id="KW-0862">Zinc</keyword>
<keyword evidence="13" id="KW-1185">Reference proteome</keyword>
<proteinExistence type="predicted"/>
<evidence type="ECO:0000313" key="11">
    <source>
        <dbReference type="EMBL" id="CAI9930479.1"/>
    </source>
</evidence>
<gene>
    <name evidence="11" type="ORF">HINF_LOCUS18124</name>
    <name evidence="12" type="ORF">HINF_LOCUS2754</name>
</gene>
<dbReference type="Gene3D" id="1.20.58.900">
    <property type="match status" value="1"/>
</dbReference>
<dbReference type="PANTHER" id="PTHR12326:SF3">
    <property type="entry name" value="DIFFERENTIALLY EXPRESSED IN FDCP 8 HOMOLOG"/>
    <property type="match status" value="1"/>
</dbReference>
<dbReference type="InterPro" id="IPR025258">
    <property type="entry name" value="RH_dom"/>
</dbReference>
<feature type="region of interest" description="Disordered" evidence="9">
    <location>
        <begin position="263"/>
        <end position="333"/>
    </location>
</feature>
<dbReference type="EMBL" id="CATOUU010000464">
    <property type="protein sequence ID" value="CAI9930479.1"/>
    <property type="molecule type" value="Genomic_DNA"/>
</dbReference>
<evidence type="ECO:0000256" key="3">
    <source>
        <dbReference type="ARBA" id="ARBA00022723"/>
    </source>
</evidence>
<accession>A0AA86P234</accession>
<keyword evidence="6" id="KW-0863">Zinc-finger</keyword>
<dbReference type="EMBL" id="CAXDID020000005">
    <property type="protein sequence ID" value="CAL5974240.1"/>
    <property type="molecule type" value="Genomic_DNA"/>
</dbReference>
<dbReference type="SUPFAM" id="SSF140741">
    <property type="entry name" value="RUN domain-like"/>
    <property type="match status" value="1"/>
</dbReference>
<comment type="caution">
    <text evidence="11">The sequence shown here is derived from an EMBL/GenBank/DDBJ whole genome shotgun (WGS) entry which is preliminary data.</text>
</comment>
<feature type="domain" description="RUN" evidence="10">
    <location>
        <begin position="32"/>
        <end position="170"/>
    </location>
</feature>
<keyword evidence="2" id="KW-0597">Phosphoprotein</keyword>
<sequence>MDQQQKQQKFIEKLHIMAKYIKIKPPSDGCIKDTDPFGESLALLIRTAFFNGSKDNTKVGDKSVWECIQQCGLAAKKSKNNFLSDRISQVNAMRLKRDNRTAFEKTDTLIRFFMQYGYLHELMGYFMDQGTIMEHYSSTALFASAENRKKIHEILQQFNDITVQVADTSDLDKKPLPAEHYVISSSTTQSVMMSPNSNQMMTQKIEEDAANITIKDEQLDIKEYLGDIVIKSPSVFDKLDKLNNPDESPQELQTGVSSKLKLSFPDEKESQHCTSSNNNATSEEIPAQKQPEFIFAPETNEQSDSYDIKASRASESQMREEKPSGIPPKYETPVHVLNNNMFMDEEVEKAQPPLQDAHDAVNQSLMTGMSMQYDEEVIAQPDLIEPVKTVNISELMQKENNGKRHMVVQFSDDSESAENDQSVSMAVVQPSQMSVHVTNKSENSTRAVAPIQQQQEESESFVDIFFGDQNFESTRYVPIIKPDNNNITDRVLFGIKSSYNCEISQQKKQIKLGSTLAPLESKLVPFEKHYFQDAESQQQEVHEVPANYLGFDYRNFFQMREMLLDADGVKLDLEIKQPDFDVDRAIQAQHGVCPGCSNLIMADDCVNVWFCQYSGMYYCSKCQKFECSVPGNIVNLRTDLECYVCKQAAKDISQGFHVPAVLNEILPFSTQEDPEFIQLIRLRKQLIVCYLALKQCDLVDTRYSQFITQYLGNQFAFCPKQMVYDPMDLKPESLLSQQHEHLGVTETAVVFLCAKTGMNIIKSVGYWSLKDFFEIKSGKLLCTIMNAFVRIEQHLMECKKCQAKLHKKCKCGKLASASGVDVRICSYCGSFVHEKCWGNHCYVCGNVE</sequence>
<evidence type="ECO:0000256" key="7">
    <source>
        <dbReference type="ARBA" id="ARBA00022833"/>
    </source>
</evidence>
<dbReference type="GO" id="GO:0005770">
    <property type="term" value="C:late endosome"/>
    <property type="evidence" value="ECO:0007669"/>
    <property type="project" value="UniProtKB-SubCell"/>
</dbReference>
<organism evidence="11">
    <name type="scientific">Hexamita inflata</name>
    <dbReference type="NCBI Taxonomy" id="28002"/>
    <lineage>
        <taxon>Eukaryota</taxon>
        <taxon>Metamonada</taxon>
        <taxon>Diplomonadida</taxon>
        <taxon>Hexamitidae</taxon>
        <taxon>Hexamitinae</taxon>
        <taxon>Hexamita</taxon>
    </lineage>
</organism>
<evidence type="ECO:0000259" key="10">
    <source>
        <dbReference type="PROSITE" id="PS50826"/>
    </source>
</evidence>
<keyword evidence="8" id="KW-0072">Autophagy</keyword>
<evidence type="ECO:0000256" key="2">
    <source>
        <dbReference type="ARBA" id="ARBA00022553"/>
    </source>
</evidence>
<evidence type="ECO:0000256" key="4">
    <source>
        <dbReference type="ARBA" id="ARBA00022737"/>
    </source>
</evidence>
<name>A0AA86P234_9EUKA</name>
<reference evidence="12 13" key="2">
    <citation type="submission" date="2024-07" db="EMBL/GenBank/DDBJ databases">
        <authorList>
            <person name="Akdeniz Z."/>
        </authorList>
    </citation>
    <scope>NUCLEOTIDE SEQUENCE [LARGE SCALE GENOMIC DNA]</scope>
</reference>
<feature type="compositionally biased region" description="Basic and acidic residues" evidence="9">
    <location>
        <begin position="306"/>
        <end position="323"/>
    </location>
</feature>
<dbReference type="GO" id="GO:0008270">
    <property type="term" value="F:zinc ion binding"/>
    <property type="evidence" value="ECO:0007669"/>
    <property type="project" value="UniProtKB-KW"/>
</dbReference>
<keyword evidence="3" id="KW-0479">Metal-binding</keyword>
<evidence type="ECO:0000313" key="13">
    <source>
        <dbReference type="Proteomes" id="UP001642409"/>
    </source>
</evidence>
<dbReference type="SMART" id="SM01175">
    <property type="entry name" value="DUF4206"/>
    <property type="match status" value="1"/>
</dbReference>